<proteinExistence type="predicted"/>
<evidence type="ECO:0000256" key="1">
    <source>
        <dbReference type="SAM" id="MobiDB-lite"/>
    </source>
</evidence>
<evidence type="ECO:0000313" key="2">
    <source>
        <dbReference type="EMBL" id="JAD84396.1"/>
    </source>
</evidence>
<dbReference type="AlphaFoldDB" id="A0A0A9D9A4"/>
<dbReference type="EMBL" id="GBRH01213499">
    <property type="protein sequence ID" value="JAD84396.1"/>
    <property type="molecule type" value="Transcribed_RNA"/>
</dbReference>
<feature type="region of interest" description="Disordered" evidence="1">
    <location>
        <begin position="231"/>
        <end position="322"/>
    </location>
</feature>
<feature type="compositionally biased region" description="Low complexity" evidence="1">
    <location>
        <begin position="99"/>
        <end position="109"/>
    </location>
</feature>
<feature type="compositionally biased region" description="Basic and acidic residues" evidence="1">
    <location>
        <begin position="129"/>
        <end position="139"/>
    </location>
</feature>
<feature type="compositionally biased region" description="Pro residues" evidence="1">
    <location>
        <begin position="349"/>
        <end position="364"/>
    </location>
</feature>
<protein>
    <submittedName>
        <fullName evidence="2">Uncharacterized protein</fullName>
    </submittedName>
</protein>
<feature type="region of interest" description="Disordered" evidence="1">
    <location>
        <begin position="99"/>
        <end position="169"/>
    </location>
</feature>
<reference evidence="2" key="2">
    <citation type="journal article" date="2015" name="Data Brief">
        <title>Shoot transcriptome of the giant reed, Arundo donax.</title>
        <authorList>
            <person name="Barrero R.A."/>
            <person name="Guerrero F.D."/>
            <person name="Moolhuijzen P."/>
            <person name="Goolsby J.A."/>
            <person name="Tidwell J."/>
            <person name="Bellgard S.E."/>
            <person name="Bellgard M.I."/>
        </authorList>
    </citation>
    <scope>NUCLEOTIDE SEQUENCE</scope>
    <source>
        <tissue evidence="2">Shoot tissue taken approximately 20 cm above the soil surface</tissue>
    </source>
</reference>
<reference evidence="2" key="1">
    <citation type="submission" date="2014-09" db="EMBL/GenBank/DDBJ databases">
        <authorList>
            <person name="Magalhaes I.L.F."/>
            <person name="Oliveira U."/>
            <person name="Santos F.R."/>
            <person name="Vidigal T.H.D.A."/>
            <person name="Brescovit A.D."/>
            <person name="Santos A.J."/>
        </authorList>
    </citation>
    <scope>NUCLEOTIDE SEQUENCE</scope>
    <source>
        <tissue evidence="2">Shoot tissue taken approximately 20 cm above the soil surface</tissue>
    </source>
</reference>
<feature type="region of interest" description="Disordered" evidence="1">
    <location>
        <begin position="63"/>
        <end position="86"/>
    </location>
</feature>
<feature type="compositionally biased region" description="Low complexity" evidence="1">
    <location>
        <begin position="365"/>
        <end position="376"/>
    </location>
</feature>
<sequence length="421" mass="45019">MVVAAATSWSLARVTIHCRTDPHGPMPSHTSPASISRHRRESIHSLAVCSDSYRHHIRTARCRRPPKHPRVGPPRRGGLASPATPPWRRWTTLARLPPASATTAPLARSQARHRRPCHHGAASTPVRSHGADTPHRHTIADALPPSHAPLRTRSRGVGSRPPTPAGTETASFGADHIHHQPCSNRHRCHQIRPWKPRIWQRRPLIQCLPGLGSLTAHSNVALPTRRPAGCRATAPWGAAPPHRDAAPPPPWGTTPPRRAATTSGRCPSSLGRRVATSMGRRPASPGHCTTTPTGRCPASPTGRRAASPVRRATLPPSCRWAASPGRRATLLGRCAASLDLTDRAAPDAPQAPPPGGKKAPPPPSSRSSGLPLSRSGGSEGKRRREGWRRVAARVPLVTPKPSDARGCICLSTCVRANAMSL</sequence>
<accession>A0A0A9D9A4</accession>
<organism evidence="2">
    <name type="scientific">Arundo donax</name>
    <name type="common">Giant reed</name>
    <name type="synonym">Donax arundinaceus</name>
    <dbReference type="NCBI Taxonomy" id="35708"/>
    <lineage>
        <taxon>Eukaryota</taxon>
        <taxon>Viridiplantae</taxon>
        <taxon>Streptophyta</taxon>
        <taxon>Embryophyta</taxon>
        <taxon>Tracheophyta</taxon>
        <taxon>Spermatophyta</taxon>
        <taxon>Magnoliopsida</taxon>
        <taxon>Liliopsida</taxon>
        <taxon>Poales</taxon>
        <taxon>Poaceae</taxon>
        <taxon>PACMAD clade</taxon>
        <taxon>Arundinoideae</taxon>
        <taxon>Arundineae</taxon>
        <taxon>Arundo</taxon>
    </lineage>
</organism>
<feature type="region of interest" description="Disordered" evidence="1">
    <location>
        <begin position="343"/>
        <end position="391"/>
    </location>
</feature>
<name>A0A0A9D9A4_ARUDO</name>